<proteinExistence type="predicted"/>
<organism evidence="1 2">
    <name type="scientific">Portunus trituberculatus</name>
    <name type="common">Swimming crab</name>
    <name type="synonym">Neptunus trituberculatus</name>
    <dbReference type="NCBI Taxonomy" id="210409"/>
    <lineage>
        <taxon>Eukaryota</taxon>
        <taxon>Metazoa</taxon>
        <taxon>Ecdysozoa</taxon>
        <taxon>Arthropoda</taxon>
        <taxon>Crustacea</taxon>
        <taxon>Multicrustacea</taxon>
        <taxon>Malacostraca</taxon>
        <taxon>Eumalacostraca</taxon>
        <taxon>Eucarida</taxon>
        <taxon>Decapoda</taxon>
        <taxon>Pleocyemata</taxon>
        <taxon>Brachyura</taxon>
        <taxon>Eubrachyura</taxon>
        <taxon>Portunoidea</taxon>
        <taxon>Portunidae</taxon>
        <taxon>Portuninae</taxon>
        <taxon>Portunus</taxon>
    </lineage>
</organism>
<sequence>MWQEDDVEGWWCLVQRCGWDCGLRGGCAVFPAIIPAFRRTRLCRAFTREAAYLTLMVRMVLQSSRRIVFSVAVPLT</sequence>
<name>A0A5B7K1D6_PORTR</name>
<comment type="caution">
    <text evidence="1">The sequence shown here is derived from an EMBL/GenBank/DDBJ whole genome shotgun (WGS) entry which is preliminary data.</text>
</comment>
<evidence type="ECO:0000313" key="1">
    <source>
        <dbReference type="EMBL" id="MPD00347.1"/>
    </source>
</evidence>
<evidence type="ECO:0000313" key="2">
    <source>
        <dbReference type="Proteomes" id="UP000324222"/>
    </source>
</evidence>
<reference evidence="1 2" key="1">
    <citation type="submission" date="2019-05" db="EMBL/GenBank/DDBJ databases">
        <title>Another draft genome of Portunus trituberculatus and its Hox gene families provides insights of decapod evolution.</title>
        <authorList>
            <person name="Jeong J.-H."/>
            <person name="Song I."/>
            <person name="Kim S."/>
            <person name="Choi T."/>
            <person name="Kim D."/>
            <person name="Ryu S."/>
            <person name="Kim W."/>
        </authorList>
    </citation>
    <scope>NUCLEOTIDE SEQUENCE [LARGE SCALE GENOMIC DNA]</scope>
    <source>
        <tissue evidence="1">Muscle</tissue>
    </source>
</reference>
<gene>
    <name evidence="1" type="ORF">E2C01_095813</name>
</gene>
<accession>A0A5B7K1D6</accession>
<protein>
    <submittedName>
        <fullName evidence="1">Uncharacterized protein</fullName>
    </submittedName>
</protein>
<dbReference type="AlphaFoldDB" id="A0A5B7K1D6"/>
<dbReference type="Proteomes" id="UP000324222">
    <property type="component" value="Unassembled WGS sequence"/>
</dbReference>
<keyword evidence="2" id="KW-1185">Reference proteome</keyword>
<dbReference type="EMBL" id="VSRR010122509">
    <property type="protein sequence ID" value="MPD00347.1"/>
    <property type="molecule type" value="Genomic_DNA"/>
</dbReference>